<proteinExistence type="predicted"/>
<dbReference type="PRINTS" id="PR00364">
    <property type="entry name" value="DISEASERSIST"/>
</dbReference>
<dbReference type="Gene3D" id="3.40.50.10140">
    <property type="entry name" value="Toll/interleukin-1 receptor homology (TIR) domain"/>
    <property type="match status" value="1"/>
</dbReference>
<dbReference type="GO" id="GO:0006952">
    <property type="term" value="P:defense response"/>
    <property type="evidence" value="ECO:0007669"/>
    <property type="project" value="InterPro"/>
</dbReference>
<dbReference type="PANTHER" id="PTHR11017">
    <property type="entry name" value="LEUCINE-RICH REPEAT-CONTAINING PROTEIN"/>
    <property type="match status" value="1"/>
</dbReference>
<dbReference type="GO" id="GO:0043531">
    <property type="term" value="F:ADP binding"/>
    <property type="evidence" value="ECO:0007669"/>
    <property type="project" value="InterPro"/>
</dbReference>
<dbReference type="SMART" id="SM00255">
    <property type="entry name" value="TIR"/>
    <property type="match status" value="1"/>
</dbReference>
<dbReference type="Pfam" id="PF23282">
    <property type="entry name" value="WHD_ROQ1"/>
    <property type="match status" value="1"/>
</dbReference>
<dbReference type="EMBL" id="PSQE01000006">
    <property type="protein sequence ID" value="RHN52621.1"/>
    <property type="molecule type" value="Genomic_DNA"/>
</dbReference>
<dbReference type="Proteomes" id="UP000265566">
    <property type="component" value="Chromosome 6"/>
</dbReference>
<dbReference type="InterPro" id="IPR003593">
    <property type="entry name" value="AAA+_ATPase"/>
</dbReference>
<keyword evidence="1" id="KW-0433">Leucine-rich repeat</keyword>
<evidence type="ECO:0000256" key="1">
    <source>
        <dbReference type="ARBA" id="ARBA00022614"/>
    </source>
</evidence>
<dbReference type="SUPFAM" id="SSF52540">
    <property type="entry name" value="P-loop containing nucleoside triphosphate hydrolases"/>
    <property type="match status" value="1"/>
</dbReference>
<sequence length="1074" mass="123045">MLLFHLTKTSSLFFSTPIAMQSPSSYFSCNFTYDVFLSFTGADTRFGFTGNLYKALTDKKIRTFIDDKELQRGDEITPSLVKAIQESRIAIPIFSTNYASSSFCLDELVHIVECVKRKGRLVLPIFYDVDPSHVRHQTGSYGKGMTDLEERFKNNKEKLQKWKMALNQVANLAGYHFKLGNEYEYEFIVKIVKEVSNKTERVPLHVADYPVGIEYRLLKVKSYLLDTKFDDRVQMVGIYGIGGLGKTTLARAIYNMIGDKFECLCFLHDLRESSAKHGLEHLQQKLLSKTVELDTKLGDVNEGIPIIKQRLGRKKVLLILDDVDNMRQLQVMAGGLDWFGPGSIVIITTRDQHLLTSHGIHRKYQVDALNRIESLELFRWKAFKDSIGDSRYDDILDRAIAYASGLPLVLELVGPALFGKNIEEWKSILDRYERIPNKEIQNILKISFDALEEDEQGVFLDIACCFKGYDLGEVKDILCAHHGQSIEYHIGVLVEKTLIQIIHLGTDAVVTLHDLIEDMGKEIVRQESPKEPGKRSRLWFYEDIVQVLEENSGTSQIEIIYLKFPLFEEEEEMEEEVEWKGDELKKMKNLKTLIIENGRFSRAPEQLPNSLRVLEWPGYPSQYLPHDFCPKKLSICKLPGNGFTSFELSSSLKKRFVHLKKLNLDNSECLTQILDVSGLKNLVEFSFRKCENLVTIHDSIGFLNKLKILDAYGCSNLKSFPPLKLTSLEALGLSYCNSLERFPEILGKMENITDMFCVGTSIKELPFSFQNLTRLEKLRLWGDGKQILQSSILTMPKLLTDASGCLFPKQNAELSSIVPSDVRILGLPKCNPSDDFLPIILTWFANVEHLDLSWNNFTVLPKCLEQCCLLSLLNVNSCKYLREIQGVPPKLKRLSALHCKSLTSMSRRMLLNQELHEYGGAEFIFTRSTRFPEWFEHQNRGPSISFWFRNKLPTITLFVVCKSMWGNDADSTHNQGHYNELIPLNVQLFINGYEYGFCNLEVKQYHRHVFDLQLHDKSLKSILDKDGNVLKNEWLHAEVRYAGSKMKSIRIKSGINVLNHKSSLEDIQFTDPSL</sequence>
<evidence type="ECO:0000259" key="5">
    <source>
        <dbReference type="PROSITE" id="PS50104"/>
    </source>
</evidence>
<dbReference type="SMART" id="SM00382">
    <property type="entry name" value="AAA"/>
    <property type="match status" value="1"/>
</dbReference>
<dbReference type="AlphaFoldDB" id="A0A396HJC6"/>
<dbReference type="Pfam" id="PF00931">
    <property type="entry name" value="NB-ARC"/>
    <property type="match status" value="1"/>
</dbReference>
<name>A0A396HJC6_MEDTR</name>
<dbReference type="InterPro" id="IPR027417">
    <property type="entry name" value="P-loop_NTPase"/>
</dbReference>
<dbReference type="PROSITE" id="PS50104">
    <property type="entry name" value="TIR"/>
    <property type="match status" value="1"/>
</dbReference>
<keyword evidence="4" id="KW-0520">NAD</keyword>
<dbReference type="InterPro" id="IPR002182">
    <property type="entry name" value="NB-ARC"/>
</dbReference>
<dbReference type="GO" id="GO:0016787">
    <property type="term" value="F:hydrolase activity"/>
    <property type="evidence" value="ECO:0007669"/>
    <property type="project" value="UniProtKB-KW"/>
</dbReference>
<dbReference type="Gramene" id="rna37315">
    <property type="protein sequence ID" value="RHN52621.1"/>
    <property type="gene ID" value="gene37315"/>
</dbReference>
<dbReference type="InterPro" id="IPR035897">
    <property type="entry name" value="Toll_tir_struct_dom_sf"/>
</dbReference>
<dbReference type="InterPro" id="IPR058546">
    <property type="entry name" value="RPS4B/Roq1-like_LRR"/>
</dbReference>
<dbReference type="InterPro" id="IPR044974">
    <property type="entry name" value="Disease_R_plants"/>
</dbReference>
<feature type="domain" description="TIR" evidence="5">
    <location>
        <begin position="31"/>
        <end position="199"/>
    </location>
</feature>
<dbReference type="InterPro" id="IPR032675">
    <property type="entry name" value="LRR_dom_sf"/>
</dbReference>
<evidence type="ECO:0000256" key="4">
    <source>
        <dbReference type="ARBA" id="ARBA00023027"/>
    </source>
</evidence>
<dbReference type="Gene3D" id="3.40.50.300">
    <property type="entry name" value="P-loop containing nucleotide triphosphate hydrolases"/>
    <property type="match status" value="1"/>
</dbReference>
<dbReference type="Pfam" id="PF01582">
    <property type="entry name" value="TIR"/>
    <property type="match status" value="1"/>
</dbReference>
<keyword evidence="6" id="KW-0378">Hydrolase</keyword>
<gene>
    <name evidence="6" type="ORF">MtrunA17_Chr6g0482511</name>
</gene>
<dbReference type="Gene3D" id="1.10.8.430">
    <property type="entry name" value="Helical domain of apoptotic protease-activating factors"/>
    <property type="match status" value="1"/>
</dbReference>
<dbReference type="InterPro" id="IPR000157">
    <property type="entry name" value="TIR_dom"/>
</dbReference>
<evidence type="ECO:0000256" key="2">
    <source>
        <dbReference type="ARBA" id="ARBA00022737"/>
    </source>
</evidence>
<dbReference type="InterPro" id="IPR058192">
    <property type="entry name" value="WHD_ROQ1-like"/>
</dbReference>
<dbReference type="GO" id="GO:0007165">
    <property type="term" value="P:signal transduction"/>
    <property type="evidence" value="ECO:0007669"/>
    <property type="project" value="InterPro"/>
</dbReference>
<accession>A0A396HJC6</accession>
<keyword evidence="2" id="KW-0677">Repeat</keyword>
<dbReference type="Pfam" id="PF23286">
    <property type="entry name" value="LRR_13"/>
    <property type="match status" value="1"/>
</dbReference>
<dbReference type="InterPro" id="IPR042197">
    <property type="entry name" value="Apaf_helical"/>
</dbReference>
<evidence type="ECO:0000313" key="6">
    <source>
        <dbReference type="EMBL" id="RHN52621.1"/>
    </source>
</evidence>
<dbReference type="SUPFAM" id="SSF52200">
    <property type="entry name" value="Toll/Interleukin receptor TIR domain"/>
    <property type="match status" value="1"/>
</dbReference>
<comment type="caution">
    <text evidence="6">The sequence shown here is derived from an EMBL/GenBank/DDBJ whole genome shotgun (WGS) entry which is preliminary data.</text>
</comment>
<evidence type="ECO:0000256" key="3">
    <source>
        <dbReference type="ARBA" id="ARBA00022821"/>
    </source>
</evidence>
<dbReference type="PANTHER" id="PTHR11017:SF219">
    <property type="entry name" value="ARCHAEAL ATPASE"/>
    <property type="match status" value="1"/>
</dbReference>
<organism evidence="6">
    <name type="scientific">Medicago truncatula</name>
    <name type="common">Barrel medic</name>
    <name type="synonym">Medicago tribuloides</name>
    <dbReference type="NCBI Taxonomy" id="3880"/>
    <lineage>
        <taxon>Eukaryota</taxon>
        <taxon>Viridiplantae</taxon>
        <taxon>Streptophyta</taxon>
        <taxon>Embryophyta</taxon>
        <taxon>Tracheophyta</taxon>
        <taxon>Spermatophyta</taxon>
        <taxon>Magnoliopsida</taxon>
        <taxon>eudicotyledons</taxon>
        <taxon>Gunneridae</taxon>
        <taxon>Pentapetalae</taxon>
        <taxon>rosids</taxon>
        <taxon>fabids</taxon>
        <taxon>Fabales</taxon>
        <taxon>Fabaceae</taxon>
        <taxon>Papilionoideae</taxon>
        <taxon>50 kb inversion clade</taxon>
        <taxon>NPAAA clade</taxon>
        <taxon>Hologalegina</taxon>
        <taxon>IRL clade</taxon>
        <taxon>Trifolieae</taxon>
        <taxon>Medicago</taxon>
    </lineage>
</organism>
<reference evidence="6" key="1">
    <citation type="journal article" date="2018" name="Nat. Plants">
        <title>Whole-genome landscape of Medicago truncatula symbiotic genes.</title>
        <authorList>
            <person name="Pecrix Y."/>
            <person name="Gamas P."/>
            <person name="Carrere S."/>
        </authorList>
    </citation>
    <scope>NUCLEOTIDE SEQUENCE</scope>
    <source>
        <tissue evidence="6">Leaves</tissue>
    </source>
</reference>
<protein>
    <submittedName>
        <fullName evidence="6">Putative TIR domain, P-loop containing nucleoside triphosphate hydrolase</fullName>
    </submittedName>
</protein>
<dbReference type="Gene3D" id="3.80.10.10">
    <property type="entry name" value="Ribonuclease Inhibitor"/>
    <property type="match status" value="2"/>
</dbReference>
<dbReference type="FunFam" id="3.40.50.10140:FF:000007">
    <property type="entry name" value="Disease resistance protein (TIR-NBS-LRR class)"/>
    <property type="match status" value="1"/>
</dbReference>
<dbReference type="SUPFAM" id="SSF52058">
    <property type="entry name" value="L domain-like"/>
    <property type="match status" value="1"/>
</dbReference>
<keyword evidence="3" id="KW-0611">Plant defense</keyword>